<dbReference type="Proteomes" id="UP000557217">
    <property type="component" value="Unassembled WGS sequence"/>
</dbReference>
<keyword evidence="3" id="KW-1185">Reference proteome</keyword>
<sequence>MRTLQSELIEKGFYKNQRKKKTTNDKPRKHKEKLSKREIEELMGARRPRYKRNRGAFRQI</sequence>
<feature type="region of interest" description="Disordered" evidence="1">
    <location>
        <begin position="1"/>
        <end position="34"/>
    </location>
</feature>
<protein>
    <submittedName>
        <fullName evidence="2">Uncharacterized protein</fullName>
    </submittedName>
</protein>
<accession>A0A840PV87</accession>
<dbReference type="AlphaFoldDB" id="A0A840PV87"/>
<organism evidence="2 3">
    <name type="scientific">Ureibacillus thermosphaericus</name>
    <dbReference type="NCBI Taxonomy" id="51173"/>
    <lineage>
        <taxon>Bacteria</taxon>
        <taxon>Bacillati</taxon>
        <taxon>Bacillota</taxon>
        <taxon>Bacilli</taxon>
        <taxon>Bacillales</taxon>
        <taxon>Caryophanaceae</taxon>
        <taxon>Ureibacillus</taxon>
    </lineage>
</organism>
<reference evidence="2 3" key="1">
    <citation type="submission" date="2020-08" db="EMBL/GenBank/DDBJ databases">
        <title>Genomic Encyclopedia of Type Strains, Phase IV (KMG-IV): sequencing the most valuable type-strain genomes for metagenomic binning, comparative biology and taxonomic classification.</title>
        <authorList>
            <person name="Goeker M."/>
        </authorList>
    </citation>
    <scope>NUCLEOTIDE SEQUENCE [LARGE SCALE GENOMIC DNA]</scope>
    <source>
        <strain evidence="2 3">DSM 10633</strain>
    </source>
</reference>
<comment type="caution">
    <text evidence="2">The sequence shown here is derived from an EMBL/GenBank/DDBJ whole genome shotgun (WGS) entry which is preliminary data.</text>
</comment>
<evidence type="ECO:0000313" key="2">
    <source>
        <dbReference type="EMBL" id="MBB5148642.1"/>
    </source>
</evidence>
<name>A0A840PV87_URETH</name>
<evidence type="ECO:0000256" key="1">
    <source>
        <dbReference type="SAM" id="MobiDB-lite"/>
    </source>
</evidence>
<gene>
    <name evidence="2" type="ORF">HNR36_001028</name>
</gene>
<dbReference type="RefSeq" id="WP_168412149.1">
    <property type="nucleotide sequence ID" value="NZ_JAAXPW010000008.1"/>
</dbReference>
<evidence type="ECO:0000313" key="3">
    <source>
        <dbReference type="Proteomes" id="UP000557217"/>
    </source>
</evidence>
<dbReference type="EMBL" id="JACHGZ010000008">
    <property type="protein sequence ID" value="MBB5148642.1"/>
    <property type="molecule type" value="Genomic_DNA"/>
</dbReference>
<proteinExistence type="predicted"/>
<feature type="compositionally biased region" description="Basic residues" evidence="1">
    <location>
        <begin position="16"/>
        <end position="34"/>
    </location>
</feature>